<name>A0A316FPB8_9GAMM</name>
<organism evidence="1 2">
    <name type="scientific">Pleionea mediterranea</name>
    <dbReference type="NCBI Taxonomy" id="523701"/>
    <lineage>
        <taxon>Bacteria</taxon>
        <taxon>Pseudomonadati</taxon>
        <taxon>Pseudomonadota</taxon>
        <taxon>Gammaproteobacteria</taxon>
        <taxon>Oceanospirillales</taxon>
        <taxon>Pleioneaceae</taxon>
        <taxon>Pleionea</taxon>
    </lineage>
</organism>
<gene>
    <name evidence="1" type="ORF">C8D97_107270</name>
</gene>
<dbReference type="EMBL" id="QGGU01000007">
    <property type="protein sequence ID" value="PWK50103.1"/>
    <property type="molecule type" value="Genomic_DNA"/>
</dbReference>
<evidence type="ECO:0000313" key="2">
    <source>
        <dbReference type="Proteomes" id="UP000245790"/>
    </source>
</evidence>
<dbReference type="RefSeq" id="WP_109763877.1">
    <property type="nucleotide sequence ID" value="NZ_QGGU01000007.1"/>
</dbReference>
<reference evidence="1 2" key="1">
    <citation type="submission" date="2018-05" db="EMBL/GenBank/DDBJ databases">
        <title>Genomic Encyclopedia of Type Strains, Phase IV (KMG-IV): sequencing the most valuable type-strain genomes for metagenomic binning, comparative biology and taxonomic classification.</title>
        <authorList>
            <person name="Goeker M."/>
        </authorList>
    </citation>
    <scope>NUCLEOTIDE SEQUENCE [LARGE SCALE GENOMIC DNA]</scope>
    <source>
        <strain evidence="1 2">DSM 25350</strain>
    </source>
</reference>
<dbReference type="Proteomes" id="UP000245790">
    <property type="component" value="Unassembled WGS sequence"/>
</dbReference>
<keyword evidence="2" id="KW-1185">Reference proteome</keyword>
<dbReference type="OrthoDB" id="6199221at2"/>
<proteinExistence type="predicted"/>
<protein>
    <submittedName>
        <fullName evidence="1">Uncharacterized protein</fullName>
    </submittedName>
</protein>
<accession>A0A316FPB8</accession>
<evidence type="ECO:0000313" key="1">
    <source>
        <dbReference type="EMBL" id="PWK50103.1"/>
    </source>
</evidence>
<dbReference type="AlphaFoldDB" id="A0A316FPB8"/>
<comment type="caution">
    <text evidence="1">The sequence shown here is derived from an EMBL/GenBank/DDBJ whole genome shotgun (WGS) entry which is preliminary data.</text>
</comment>
<sequence>MGVPTEKELQQALTTAATMREQNNDHDFIAKSLLNLNHRVELLEKVKHYAKLYLRSGQGSQEHTLLLRAIDKAERAALNSTDGLDKF</sequence>